<evidence type="ECO:0000313" key="2">
    <source>
        <dbReference type="Proteomes" id="UP000616769"/>
    </source>
</evidence>
<comment type="caution">
    <text evidence="1">The sequence shown here is derived from an EMBL/GenBank/DDBJ whole genome shotgun (WGS) entry which is preliminary data.</text>
</comment>
<dbReference type="AlphaFoldDB" id="A0A131ZSQ1"/>
<reference evidence="1 2" key="1">
    <citation type="journal article" date="2015" name="Parasit. Vectors">
        <title>Draft genome of the scabies mite.</title>
        <authorList>
            <person name="Rider S.D.Jr."/>
            <person name="Morgan M.S."/>
            <person name="Arlian L.G."/>
        </authorList>
    </citation>
    <scope>NUCLEOTIDE SEQUENCE [LARGE SCALE GENOMIC DNA]</scope>
    <source>
        <strain evidence="1">Arlian Lab</strain>
    </source>
</reference>
<dbReference type="VEuPathDB" id="VectorBase:SSCA005965"/>
<proteinExistence type="predicted"/>
<organism evidence="1 2">
    <name type="scientific">Sarcoptes scabiei</name>
    <name type="common">Itch mite</name>
    <name type="synonym">Acarus scabiei</name>
    <dbReference type="NCBI Taxonomy" id="52283"/>
    <lineage>
        <taxon>Eukaryota</taxon>
        <taxon>Metazoa</taxon>
        <taxon>Ecdysozoa</taxon>
        <taxon>Arthropoda</taxon>
        <taxon>Chelicerata</taxon>
        <taxon>Arachnida</taxon>
        <taxon>Acari</taxon>
        <taxon>Acariformes</taxon>
        <taxon>Sarcoptiformes</taxon>
        <taxon>Astigmata</taxon>
        <taxon>Psoroptidia</taxon>
        <taxon>Sarcoptoidea</taxon>
        <taxon>Sarcoptidae</taxon>
        <taxon>Sarcoptinae</taxon>
        <taxon>Sarcoptes</taxon>
    </lineage>
</organism>
<dbReference type="EMBL" id="JXLN01000012">
    <property type="protein sequence ID" value="KPL95057.1"/>
    <property type="molecule type" value="Genomic_DNA"/>
</dbReference>
<accession>A0A131ZSQ1</accession>
<protein>
    <submittedName>
        <fullName evidence="1">Uncharacterized protein</fullName>
    </submittedName>
</protein>
<dbReference type="Proteomes" id="UP000616769">
    <property type="component" value="Unassembled WGS sequence"/>
</dbReference>
<gene>
    <name evidence="1" type="ORF">QR98_0001570</name>
</gene>
<name>A0A131ZSQ1_SARSC</name>
<evidence type="ECO:0000313" key="1">
    <source>
        <dbReference type="EMBL" id="KPL95057.1"/>
    </source>
</evidence>
<sequence length="37" mass="4264">MKLAPIFINFIITILISLILISQMEINLFLLILMFGL</sequence>